<dbReference type="GO" id="GO:0008982">
    <property type="term" value="F:protein-N(PI)-phosphohistidine-sugar phosphotransferase activity"/>
    <property type="evidence" value="ECO:0007669"/>
    <property type="project" value="InterPro"/>
</dbReference>
<keyword evidence="5" id="KW-0598">Phosphotransferase system</keyword>
<dbReference type="Pfam" id="PF02302">
    <property type="entry name" value="PTS_IIB"/>
    <property type="match status" value="1"/>
</dbReference>
<evidence type="ECO:0000259" key="8">
    <source>
        <dbReference type="PROSITE" id="PS51100"/>
    </source>
</evidence>
<dbReference type="RefSeq" id="WP_144210589.1">
    <property type="nucleotide sequence ID" value="NZ_CABHMZ010000027.1"/>
</dbReference>
<evidence type="ECO:0000256" key="4">
    <source>
        <dbReference type="ARBA" id="ARBA00022679"/>
    </source>
</evidence>
<protein>
    <submittedName>
        <fullName evidence="9">Lichenan-specific phosphotransferase enzyme IIB component</fullName>
        <ecNumber evidence="9">2.7.1.69</ecNumber>
    </submittedName>
</protein>
<dbReference type="AlphaFoldDB" id="A0A564TPK4"/>
<organism evidence="9 10">
    <name type="scientific">Streptococcus constellatus</name>
    <dbReference type="NCBI Taxonomy" id="76860"/>
    <lineage>
        <taxon>Bacteria</taxon>
        <taxon>Bacillati</taxon>
        <taxon>Bacillota</taxon>
        <taxon>Bacilli</taxon>
        <taxon>Lactobacillales</taxon>
        <taxon>Streptococcaceae</taxon>
        <taxon>Streptococcus</taxon>
        <taxon>Streptococcus anginosus group</taxon>
    </lineage>
</organism>
<evidence type="ECO:0000313" key="9">
    <source>
        <dbReference type="EMBL" id="VUX09172.1"/>
    </source>
</evidence>
<feature type="domain" description="PTS EIIB type-3" evidence="8">
    <location>
        <begin position="2"/>
        <end position="105"/>
    </location>
</feature>
<dbReference type="GO" id="GO:0009401">
    <property type="term" value="P:phosphoenolpyruvate-dependent sugar phosphotransferase system"/>
    <property type="evidence" value="ECO:0007669"/>
    <property type="project" value="UniProtKB-KW"/>
</dbReference>
<sequence length="105" mass="11731">MNKKIMLCCGAGMSSGFLASNARKYVKKNKLNLTIEARSHSEVAEYLSMIDDLLLGPHYKLELEHFRQLAAPYNVVVDVIPQDIYGSLNGEKLIEFSLNLIKGSN</sequence>
<dbReference type="EMBL" id="CABHMZ010000027">
    <property type="protein sequence ID" value="VUX09172.1"/>
    <property type="molecule type" value="Genomic_DNA"/>
</dbReference>
<evidence type="ECO:0000256" key="1">
    <source>
        <dbReference type="ARBA" id="ARBA00022448"/>
    </source>
</evidence>
<keyword evidence="1" id="KW-0813">Transport</keyword>
<dbReference type="OrthoDB" id="9808134at2"/>
<dbReference type="GO" id="GO:0016301">
    <property type="term" value="F:kinase activity"/>
    <property type="evidence" value="ECO:0007669"/>
    <property type="project" value="UniProtKB-KW"/>
</dbReference>
<evidence type="ECO:0000256" key="7">
    <source>
        <dbReference type="PROSITE-ProRule" id="PRU00423"/>
    </source>
</evidence>
<reference evidence="9 10" key="1">
    <citation type="submission" date="2019-07" db="EMBL/GenBank/DDBJ databases">
        <authorList>
            <person name="Hibberd C M."/>
            <person name="Gehrig L. J."/>
            <person name="Chang H.-W."/>
            <person name="Venkatesh S."/>
        </authorList>
    </citation>
    <scope>NUCLEOTIDE SEQUENCE [LARGE SCALE GENOMIC DNA]</scope>
    <source>
        <strain evidence="9">Streptococcus_constellatus_SS_Bg39</strain>
    </source>
</reference>
<evidence type="ECO:0000256" key="5">
    <source>
        <dbReference type="ARBA" id="ARBA00022683"/>
    </source>
</evidence>
<dbReference type="CDD" id="cd05564">
    <property type="entry name" value="PTS_IIB_chitobiose_lichenan"/>
    <property type="match status" value="1"/>
</dbReference>
<dbReference type="EC" id="2.7.1.69" evidence="9"/>
<keyword evidence="4 9" id="KW-0808">Transferase</keyword>
<keyword evidence="6" id="KW-0418">Kinase</keyword>
<dbReference type="SUPFAM" id="SSF52794">
    <property type="entry name" value="PTS system IIB component-like"/>
    <property type="match status" value="1"/>
</dbReference>
<gene>
    <name evidence="9" type="primary">licB_4</name>
    <name evidence="9" type="ORF">SCSS39_01818</name>
</gene>
<dbReference type="InterPro" id="IPR003501">
    <property type="entry name" value="PTS_EIIB_2/3"/>
</dbReference>
<keyword evidence="3" id="KW-0762">Sugar transport</keyword>
<feature type="modified residue" description="Phosphocysteine; by EIIA" evidence="7">
    <location>
        <position position="9"/>
    </location>
</feature>
<proteinExistence type="predicted"/>
<evidence type="ECO:0000313" key="10">
    <source>
        <dbReference type="Proteomes" id="UP000385544"/>
    </source>
</evidence>
<dbReference type="InterPro" id="IPR051819">
    <property type="entry name" value="PTS_sugar-specific_EIIB"/>
</dbReference>
<evidence type="ECO:0000256" key="2">
    <source>
        <dbReference type="ARBA" id="ARBA00022553"/>
    </source>
</evidence>
<dbReference type="Gene3D" id="3.40.50.2300">
    <property type="match status" value="1"/>
</dbReference>
<dbReference type="PANTHER" id="PTHR34581:SF2">
    <property type="entry name" value="PTS SYSTEM N,N'-DIACETYLCHITOBIOSE-SPECIFIC EIIB COMPONENT"/>
    <property type="match status" value="1"/>
</dbReference>
<evidence type="ECO:0000256" key="6">
    <source>
        <dbReference type="ARBA" id="ARBA00022777"/>
    </source>
</evidence>
<accession>A0A564TPK4</accession>
<evidence type="ECO:0000256" key="3">
    <source>
        <dbReference type="ARBA" id="ARBA00022597"/>
    </source>
</evidence>
<dbReference type="InterPro" id="IPR036095">
    <property type="entry name" value="PTS_EIIB-like_sf"/>
</dbReference>
<dbReference type="PANTHER" id="PTHR34581">
    <property type="entry name" value="PTS SYSTEM N,N'-DIACETYLCHITOBIOSE-SPECIFIC EIIB COMPONENT"/>
    <property type="match status" value="1"/>
</dbReference>
<dbReference type="PROSITE" id="PS51100">
    <property type="entry name" value="PTS_EIIB_TYPE_3"/>
    <property type="match status" value="1"/>
</dbReference>
<dbReference type="Proteomes" id="UP000385544">
    <property type="component" value="Unassembled WGS sequence"/>
</dbReference>
<dbReference type="InterPro" id="IPR013012">
    <property type="entry name" value="PTS_EIIB_3"/>
</dbReference>
<keyword evidence="2" id="KW-0597">Phosphoprotein</keyword>
<name>A0A564TPK4_STRCV</name>